<sequence>MNQHLMNGANSDMIASVSDSGWITEALFVDWLHHFKNFVKPSNDSPVLLILDNHESHISLEAYNYCRKNDIHLLTLPPHTSHRMQPLDLTFYSPLKNAYNKECESYMMNHPGQAITAFEIVGLFTKAFNRTAYIEKAANGFKAAGIYPFNSGKFDELFIEPNQPTIEEPPRDLSQAETFTPRNTSVQSNIAAPDNCNIGSTSTQDDQNRQSFFPQRCSLHQLASTSQLLDVSRVVALILNNNLPFAP</sequence>
<dbReference type="InterPro" id="IPR050863">
    <property type="entry name" value="CenT-Element_Derived"/>
</dbReference>
<dbReference type="Gene3D" id="3.30.420.10">
    <property type="entry name" value="Ribonuclease H-like superfamily/Ribonuclease H"/>
    <property type="match status" value="1"/>
</dbReference>
<feature type="domain" description="DDE-1" evidence="1">
    <location>
        <begin position="16"/>
        <end position="114"/>
    </location>
</feature>
<protein>
    <recommendedName>
        <fullName evidence="1">DDE-1 domain-containing protein</fullName>
    </recommendedName>
</protein>
<dbReference type="Pfam" id="PF03184">
    <property type="entry name" value="DDE_1"/>
    <property type="match status" value="1"/>
</dbReference>
<dbReference type="GO" id="GO:0003677">
    <property type="term" value="F:DNA binding"/>
    <property type="evidence" value="ECO:0007669"/>
    <property type="project" value="TreeGrafter"/>
</dbReference>
<proteinExistence type="predicted"/>
<dbReference type="OrthoDB" id="8195605at2759"/>
<organism evidence="2 3">
    <name type="scientific">Ooceraea biroi</name>
    <name type="common">Clonal raider ant</name>
    <name type="synonym">Cerapachys biroi</name>
    <dbReference type="NCBI Taxonomy" id="2015173"/>
    <lineage>
        <taxon>Eukaryota</taxon>
        <taxon>Metazoa</taxon>
        <taxon>Ecdysozoa</taxon>
        <taxon>Arthropoda</taxon>
        <taxon>Hexapoda</taxon>
        <taxon>Insecta</taxon>
        <taxon>Pterygota</taxon>
        <taxon>Neoptera</taxon>
        <taxon>Endopterygota</taxon>
        <taxon>Hymenoptera</taxon>
        <taxon>Apocrita</taxon>
        <taxon>Aculeata</taxon>
        <taxon>Formicoidea</taxon>
        <taxon>Formicidae</taxon>
        <taxon>Dorylinae</taxon>
        <taxon>Ooceraea</taxon>
    </lineage>
</organism>
<evidence type="ECO:0000259" key="1">
    <source>
        <dbReference type="Pfam" id="PF03184"/>
    </source>
</evidence>
<name>A0A3L8DCX0_OOCBI</name>
<evidence type="ECO:0000313" key="2">
    <source>
        <dbReference type="EMBL" id="RLU18156.1"/>
    </source>
</evidence>
<accession>A0A3L8DCX0</accession>
<reference evidence="2 3" key="1">
    <citation type="journal article" date="2018" name="Genome Res.">
        <title>The genomic architecture and molecular evolution of ant odorant receptors.</title>
        <authorList>
            <person name="McKenzie S.K."/>
            <person name="Kronauer D.J.C."/>
        </authorList>
    </citation>
    <scope>NUCLEOTIDE SEQUENCE [LARGE SCALE GENOMIC DNA]</scope>
    <source>
        <strain evidence="2">Clonal line C1</strain>
    </source>
</reference>
<dbReference type="InterPro" id="IPR036397">
    <property type="entry name" value="RNaseH_sf"/>
</dbReference>
<dbReference type="PANTHER" id="PTHR19303">
    <property type="entry name" value="TRANSPOSON"/>
    <property type="match status" value="1"/>
</dbReference>
<dbReference type="GO" id="GO:0005634">
    <property type="term" value="C:nucleus"/>
    <property type="evidence" value="ECO:0007669"/>
    <property type="project" value="TreeGrafter"/>
</dbReference>
<dbReference type="Proteomes" id="UP000279307">
    <property type="component" value="Chromosome 10"/>
</dbReference>
<dbReference type="EMBL" id="QOIP01000010">
    <property type="protein sequence ID" value="RLU18156.1"/>
    <property type="molecule type" value="Genomic_DNA"/>
</dbReference>
<comment type="caution">
    <text evidence="2">The sequence shown here is derived from an EMBL/GenBank/DDBJ whole genome shotgun (WGS) entry which is preliminary data.</text>
</comment>
<dbReference type="PANTHER" id="PTHR19303:SF74">
    <property type="entry name" value="POGO TRANSPOSABLE ELEMENT WITH KRAB DOMAIN"/>
    <property type="match status" value="1"/>
</dbReference>
<dbReference type="AlphaFoldDB" id="A0A3L8DCX0"/>
<evidence type="ECO:0000313" key="3">
    <source>
        <dbReference type="Proteomes" id="UP000279307"/>
    </source>
</evidence>
<gene>
    <name evidence="2" type="ORF">DMN91_010399</name>
</gene>
<dbReference type="InterPro" id="IPR004875">
    <property type="entry name" value="DDE_SF_endonuclease_dom"/>
</dbReference>